<organism evidence="5 6">
    <name type="scientific">Hyaloscypha variabilis (strain UAMH 11265 / GT02V1 / F)</name>
    <name type="common">Meliniomyces variabilis</name>
    <dbReference type="NCBI Taxonomy" id="1149755"/>
    <lineage>
        <taxon>Eukaryota</taxon>
        <taxon>Fungi</taxon>
        <taxon>Dikarya</taxon>
        <taxon>Ascomycota</taxon>
        <taxon>Pezizomycotina</taxon>
        <taxon>Leotiomycetes</taxon>
        <taxon>Helotiales</taxon>
        <taxon>Hyaloscyphaceae</taxon>
        <taxon>Hyaloscypha</taxon>
        <taxon>Hyaloscypha variabilis</taxon>
    </lineage>
</organism>
<dbReference type="GO" id="GO:0071949">
    <property type="term" value="F:FAD binding"/>
    <property type="evidence" value="ECO:0007669"/>
    <property type="project" value="InterPro"/>
</dbReference>
<dbReference type="Proteomes" id="UP000235786">
    <property type="component" value="Unassembled WGS sequence"/>
</dbReference>
<keyword evidence="2" id="KW-0274">FAD</keyword>
<dbReference type="InterPro" id="IPR051104">
    <property type="entry name" value="FAD_monoxygenase"/>
</dbReference>
<accession>A0A2J6RVX9</accession>
<dbReference type="PANTHER" id="PTHR46720">
    <property type="entry name" value="HYDROXYLASE, PUTATIVE (AFU_ORTHOLOGUE AFUA_3G01460)-RELATED"/>
    <property type="match status" value="1"/>
</dbReference>
<keyword evidence="1" id="KW-0285">Flavoprotein</keyword>
<proteinExistence type="predicted"/>
<feature type="domain" description="FAD-binding" evidence="4">
    <location>
        <begin position="6"/>
        <end position="364"/>
    </location>
</feature>
<sequence length="421" mass="46228">MALPKISVAIAGGGIGGLSLAAGLQNCPHLDVQVYEGTKIYKDVGGGLAIHPNGIRAMELVGENVKRAFFDSAELSAKDEDVELTTDVVVGQGKNTHEMLASLGAAKGRKTVARADLLNGLAKIVQKDRLHFGKRLARIEEKQNGKVALHFEDGSQASVDCLIGADGIHSKTRSYLLGENHPATASKDQGWILFRRLVPMEEARKSLDEKLLTKVPIYCGLGSAINCMPVHGGRTYQITVTAVKAAAWNETDDNENLVVREDFYKDWIPEVQAIVELLNKDPGEPWVIADHDRAPYYHRGNVVMIGDAAHSITPFAGNGASQAFEDASTMLTLLKEVKSVWQIPKAFEAFDAIRRPRSQKVVELSRMFGRLYAFMEEGVGDDLDKIRKKMREAAAIMNDADLQEQNKEAVRYFTWLLSAEG</sequence>
<dbReference type="InterPro" id="IPR002938">
    <property type="entry name" value="FAD-bd"/>
</dbReference>
<dbReference type="Pfam" id="PF01494">
    <property type="entry name" value="FAD_binding_3"/>
    <property type="match status" value="1"/>
</dbReference>
<evidence type="ECO:0000313" key="6">
    <source>
        <dbReference type="Proteomes" id="UP000235786"/>
    </source>
</evidence>
<name>A0A2J6RVX9_HYAVF</name>
<dbReference type="EMBL" id="KZ613943">
    <property type="protein sequence ID" value="PMD42633.1"/>
    <property type="molecule type" value="Genomic_DNA"/>
</dbReference>
<dbReference type="SUPFAM" id="SSF51905">
    <property type="entry name" value="FAD/NAD(P)-binding domain"/>
    <property type="match status" value="1"/>
</dbReference>
<dbReference type="STRING" id="1149755.A0A2J6RVX9"/>
<dbReference type="PRINTS" id="PR00420">
    <property type="entry name" value="RNGMNOXGNASE"/>
</dbReference>
<dbReference type="OrthoDB" id="16820at2759"/>
<evidence type="ECO:0000313" key="5">
    <source>
        <dbReference type="EMBL" id="PMD42633.1"/>
    </source>
</evidence>
<dbReference type="Gene3D" id="3.50.50.60">
    <property type="entry name" value="FAD/NAD(P)-binding domain"/>
    <property type="match status" value="1"/>
</dbReference>
<gene>
    <name evidence="5" type="ORF">L207DRAFT_553649</name>
</gene>
<dbReference type="GO" id="GO:0044550">
    <property type="term" value="P:secondary metabolite biosynthetic process"/>
    <property type="evidence" value="ECO:0007669"/>
    <property type="project" value="TreeGrafter"/>
</dbReference>
<keyword evidence="6" id="KW-1185">Reference proteome</keyword>
<dbReference type="PANTHER" id="PTHR46720:SF3">
    <property type="entry name" value="FAD-BINDING DOMAIN-CONTAINING PROTEIN-RELATED"/>
    <property type="match status" value="1"/>
</dbReference>
<protein>
    <submittedName>
        <fullName evidence="5">FAD/NAD(P)-binding domain-containing protein</fullName>
    </submittedName>
</protein>
<keyword evidence="3" id="KW-0560">Oxidoreductase</keyword>
<evidence type="ECO:0000256" key="1">
    <source>
        <dbReference type="ARBA" id="ARBA00022630"/>
    </source>
</evidence>
<dbReference type="InterPro" id="IPR036188">
    <property type="entry name" value="FAD/NAD-bd_sf"/>
</dbReference>
<evidence type="ECO:0000259" key="4">
    <source>
        <dbReference type="Pfam" id="PF01494"/>
    </source>
</evidence>
<evidence type="ECO:0000256" key="2">
    <source>
        <dbReference type="ARBA" id="ARBA00022827"/>
    </source>
</evidence>
<dbReference type="GO" id="GO:0016491">
    <property type="term" value="F:oxidoreductase activity"/>
    <property type="evidence" value="ECO:0007669"/>
    <property type="project" value="UniProtKB-KW"/>
</dbReference>
<dbReference type="AlphaFoldDB" id="A0A2J6RVX9"/>
<evidence type="ECO:0000256" key="3">
    <source>
        <dbReference type="ARBA" id="ARBA00023002"/>
    </source>
</evidence>
<reference evidence="5 6" key="1">
    <citation type="submission" date="2016-04" db="EMBL/GenBank/DDBJ databases">
        <title>A degradative enzymes factory behind the ericoid mycorrhizal symbiosis.</title>
        <authorList>
            <consortium name="DOE Joint Genome Institute"/>
            <person name="Martino E."/>
            <person name="Morin E."/>
            <person name="Grelet G."/>
            <person name="Kuo A."/>
            <person name="Kohler A."/>
            <person name="Daghino S."/>
            <person name="Barry K."/>
            <person name="Choi C."/>
            <person name="Cichocki N."/>
            <person name="Clum A."/>
            <person name="Copeland A."/>
            <person name="Hainaut M."/>
            <person name="Haridas S."/>
            <person name="Labutti K."/>
            <person name="Lindquist E."/>
            <person name="Lipzen A."/>
            <person name="Khouja H.-R."/>
            <person name="Murat C."/>
            <person name="Ohm R."/>
            <person name="Olson A."/>
            <person name="Spatafora J."/>
            <person name="Veneault-Fourrey C."/>
            <person name="Henrissat B."/>
            <person name="Grigoriev I."/>
            <person name="Martin F."/>
            <person name="Perotto S."/>
        </authorList>
    </citation>
    <scope>NUCLEOTIDE SEQUENCE [LARGE SCALE GENOMIC DNA]</scope>
    <source>
        <strain evidence="5 6">F</strain>
    </source>
</reference>